<evidence type="ECO:0000256" key="5">
    <source>
        <dbReference type="ARBA" id="ARBA00066788"/>
    </source>
</evidence>
<dbReference type="GO" id="GO:0033969">
    <property type="term" value="F:gamma-glutamyl-gamma-aminobutyrate hydrolase activity"/>
    <property type="evidence" value="ECO:0007669"/>
    <property type="project" value="UniProtKB-EC"/>
</dbReference>
<dbReference type="InterPro" id="IPR029062">
    <property type="entry name" value="Class_I_gatase-like"/>
</dbReference>
<dbReference type="FunFam" id="3.40.50.880:FF:000030">
    <property type="entry name" value="Gamma-glutamyl-gamma-aminobutyrate hydrolase PuuD"/>
    <property type="match status" value="1"/>
</dbReference>
<evidence type="ECO:0000256" key="1">
    <source>
        <dbReference type="ARBA" id="ARBA00011083"/>
    </source>
</evidence>
<dbReference type="PROSITE" id="PS51257">
    <property type="entry name" value="PROKAR_LIPOPROTEIN"/>
    <property type="match status" value="1"/>
</dbReference>
<dbReference type="AlphaFoldDB" id="A0A8J7V3M2"/>
<evidence type="ECO:0000313" key="8">
    <source>
        <dbReference type="Proteomes" id="UP000672602"/>
    </source>
</evidence>
<dbReference type="RefSeq" id="WP_210682693.1">
    <property type="nucleotide sequence ID" value="NZ_JAGMWN010000006.1"/>
</dbReference>
<dbReference type="EMBL" id="JAGMWN010000006">
    <property type="protein sequence ID" value="MBP5858117.1"/>
    <property type="molecule type" value="Genomic_DNA"/>
</dbReference>
<sequence length="265" mass="28439">MSERPTLTPQPLIGIIACTQESDDGVRSFKVGEKYVRAIHAASGAVPVMLPPLGAETDVAALLDRLDGLFLTGSPSNVEPHHYDGPAAREGVKSDPDRDATTLPLIEAVLTRGLPLFCVCRGHQELNVALGGTLHQHVHELPGKRDHREPYDLPISARYGAAHPIAIAEGGLLARINGGAEEVMVNSLHSQAIDRPADRLMVEAVADDGVIEAVSVKDAPGFALGVQWHPEHPTALEWPLSQAMFRAFGEAARDHARRRETARAA</sequence>
<protein>
    <recommendedName>
        <fullName evidence="5">gamma-glutamyl-gamma-aminobutyrate hydrolase</fullName>
        <ecNumber evidence="5">3.5.1.94</ecNumber>
    </recommendedName>
</protein>
<accession>A0A8J7V3M2</accession>
<dbReference type="SUPFAM" id="SSF52317">
    <property type="entry name" value="Class I glutamine amidotransferase-like"/>
    <property type="match status" value="1"/>
</dbReference>
<comment type="pathway">
    <text evidence="4">Amine and polyamine degradation; putrescine degradation; 4-aminobutanoate from putrescine: step 4/4.</text>
</comment>
<gene>
    <name evidence="7" type="ORF">KAJ83_13945</name>
</gene>
<comment type="catalytic activity">
    <reaction evidence="2">
        <text>4-(gamma-L-glutamylamino)butanoate + H2O = 4-aminobutanoate + L-glutamate</text>
        <dbReference type="Rhea" id="RHEA:19737"/>
        <dbReference type="ChEBI" id="CHEBI:15377"/>
        <dbReference type="ChEBI" id="CHEBI:29985"/>
        <dbReference type="ChEBI" id="CHEBI:58800"/>
        <dbReference type="ChEBI" id="CHEBI:59888"/>
        <dbReference type="EC" id="3.5.1.94"/>
    </reaction>
</comment>
<feature type="region of interest" description="Disordered" evidence="6">
    <location>
        <begin position="77"/>
        <end position="98"/>
    </location>
</feature>
<reference evidence="7" key="1">
    <citation type="submission" date="2021-04" db="EMBL/GenBank/DDBJ databases">
        <authorList>
            <person name="Zhang D.-C."/>
        </authorList>
    </citation>
    <scope>NUCLEOTIDE SEQUENCE</scope>
    <source>
        <strain evidence="7">CGMCC 1.15697</strain>
    </source>
</reference>
<evidence type="ECO:0000256" key="2">
    <source>
        <dbReference type="ARBA" id="ARBA00052718"/>
    </source>
</evidence>
<keyword evidence="7" id="KW-0378">Hydrolase</keyword>
<comment type="caution">
    <text evidence="7">The sequence shown here is derived from an EMBL/GenBank/DDBJ whole genome shotgun (WGS) entry which is preliminary data.</text>
</comment>
<dbReference type="PANTHER" id="PTHR43235:SF1">
    <property type="entry name" value="GLUTAMINE AMIDOTRANSFERASE PB2B2.05-RELATED"/>
    <property type="match status" value="1"/>
</dbReference>
<evidence type="ECO:0000256" key="6">
    <source>
        <dbReference type="SAM" id="MobiDB-lite"/>
    </source>
</evidence>
<dbReference type="CDD" id="cd01745">
    <property type="entry name" value="GATase1_2"/>
    <property type="match status" value="1"/>
</dbReference>
<evidence type="ECO:0000256" key="3">
    <source>
        <dbReference type="ARBA" id="ARBA00055068"/>
    </source>
</evidence>
<proteinExistence type="inferred from homology"/>
<keyword evidence="8" id="KW-1185">Reference proteome</keyword>
<dbReference type="Pfam" id="PF07722">
    <property type="entry name" value="Peptidase_C26"/>
    <property type="match status" value="1"/>
</dbReference>
<comment type="similarity">
    <text evidence="1">Belongs to the peptidase C26 family.</text>
</comment>
<dbReference type="Proteomes" id="UP000672602">
    <property type="component" value="Unassembled WGS sequence"/>
</dbReference>
<dbReference type="Gene3D" id="3.40.50.880">
    <property type="match status" value="1"/>
</dbReference>
<dbReference type="InterPro" id="IPR011697">
    <property type="entry name" value="Peptidase_C26"/>
</dbReference>
<dbReference type="GO" id="GO:0005829">
    <property type="term" value="C:cytosol"/>
    <property type="evidence" value="ECO:0007669"/>
    <property type="project" value="TreeGrafter"/>
</dbReference>
<name>A0A8J7V3M2_9PROT</name>
<organism evidence="7 8">
    <name type="scientific">Marivibrio halodurans</name>
    <dbReference type="NCBI Taxonomy" id="2039722"/>
    <lineage>
        <taxon>Bacteria</taxon>
        <taxon>Pseudomonadati</taxon>
        <taxon>Pseudomonadota</taxon>
        <taxon>Alphaproteobacteria</taxon>
        <taxon>Rhodospirillales</taxon>
        <taxon>Rhodospirillaceae</taxon>
        <taxon>Marivibrio</taxon>
    </lineage>
</organism>
<dbReference type="PANTHER" id="PTHR43235">
    <property type="entry name" value="GLUTAMINE AMIDOTRANSFERASE PB2B2.05-RELATED"/>
    <property type="match status" value="1"/>
</dbReference>
<dbReference type="PROSITE" id="PS51273">
    <property type="entry name" value="GATASE_TYPE_1"/>
    <property type="match status" value="1"/>
</dbReference>
<comment type="function">
    <text evidence="3">Involved in the breakdown of putrescine via hydrolysis of the gamma-glutamyl linkage of gamma-glutamyl-gamma-aminobutyrate.</text>
</comment>
<evidence type="ECO:0000256" key="4">
    <source>
        <dbReference type="ARBA" id="ARBA00060634"/>
    </source>
</evidence>
<dbReference type="GO" id="GO:0006598">
    <property type="term" value="P:polyamine catabolic process"/>
    <property type="evidence" value="ECO:0007669"/>
    <property type="project" value="TreeGrafter"/>
</dbReference>
<evidence type="ECO:0000313" key="7">
    <source>
        <dbReference type="EMBL" id="MBP5858117.1"/>
    </source>
</evidence>
<dbReference type="EC" id="3.5.1.94" evidence="5"/>
<dbReference type="InterPro" id="IPR044668">
    <property type="entry name" value="PuuD-like"/>
</dbReference>